<dbReference type="EMBL" id="MTSL01000165">
    <property type="protein sequence ID" value="PJF17711.1"/>
    <property type="molecule type" value="Genomic_DNA"/>
</dbReference>
<name>A0A2H9TIX3_9FUNG</name>
<dbReference type="PANTHER" id="PTHR46586">
    <property type="entry name" value="ANKYRIN REPEAT-CONTAINING PROTEIN"/>
    <property type="match status" value="1"/>
</dbReference>
<feature type="region of interest" description="Disordered" evidence="1">
    <location>
        <begin position="24"/>
        <end position="50"/>
    </location>
</feature>
<dbReference type="InterPro" id="IPR052050">
    <property type="entry name" value="SecEffector_AnkRepeat"/>
</dbReference>
<dbReference type="Proteomes" id="UP000240830">
    <property type="component" value="Unassembled WGS sequence"/>
</dbReference>
<keyword evidence="4" id="KW-1185">Reference proteome</keyword>
<dbReference type="AlphaFoldDB" id="A0A2H9TIX3"/>
<gene>
    <name evidence="3" type="ORF">PSACC_02471</name>
</gene>
<sequence length="865" mass="98753">MLWPTAIPFLLLLTQKANCSEGDPKDIQKDGFGIENTKLQPPMGTTSVETDDSLPVLTESVVKLTLTTQVENGNFASYQDIIVTTDHSKDLRKLNSRLETSRRRAGDHPESIAEHYRYAVNLMTGPDMQREIAMNADLINKYAPANIIDWIIVSIQDLDADTSRIAPQTISSVEVLQYLFHAGHFQVPKFSLKLKKGQREIRNIYVRWLVKHDCLALLKALFPAHLNFTQRCGLERLAIKNGNLDVLKWLLIANDPTEPYAWLVSAAIYFEKPDIVTWMLTMFGHLIDWNEELSDPDAGPGLYKIIPQLRLRNDIKWNRRVRHLFLIFDGDLKKLSKKYGPPVDRRVLTSVANVAAVLGQVHILQWIYEQPSKSLPKDEFVVRACRNGHLPVLQWFHKICPNAIPTLRPILYTKSVTYADQYSVAALRGGRLEIVKWIFYNLPNNVLSNSKMLHWSLERLSEDMYLEVLDWISSVHAKEMLSMMVSSSSEYGHVQVLRWLHRKGYPIGIGLAKTAAMNGRIDYLMAIHEINPELLRDVEISNSAAACTEAEKYVILEWMWRTYKILPTTFMLWSTVIPFLLLLTQKANCSEGDPEDVQKDGFNLEHTSSQSQIGKTSSLGTLVASFDGLTLAAPSGNKNEIDDAELEGADALTEISTLIDSGRSLDLTALQLELERRRVLANNDTKLTEYCRSALFLMTWCPALNNPEGAVQEALKMGYYEVLRCLWYSYIWEDLEQEHWYWAMLYGKNIVAQEFWSQQQSDWGQFWKMCIKADNHKLYTTIGSESWFSAVSSSELHETIVKYDAINIFSLLNPATKREIALNCDWLNKYVPEKILDQIIESIPKLYADTDHIAPQMVGSTRALK</sequence>
<reference evidence="3 4" key="1">
    <citation type="submission" date="2016-10" db="EMBL/GenBank/DDBJ databases">
        <title>The genome of Paramicrosporidium saccamoebae is the missing link in understanding Cryptomycota and Microsporidia evolution.</title>
        <authorList>
            <person name="Quandt C.A."/>
            <person name="Beaudet D."/>
            <person name="Corsaro D."/>
            <person name="Michel R."/>
            <person name="Corradi N."/>
            <person name="James T."/>
        </authorList>
    </citation>
    <scope>NUCLEOTIDE SEQUENCE [LARGE SCALE GENOMIC DNA]</scope>
    <source>
        <strain evidence="3 4">KSL3</strain>
    </source>
</reference>
<feature type="compositionally biased region" description="Polar residues" evidence="1">
    <location>
        <begin position="37"/>
        <end position="48"/>
    </location>
</feature>
<dbReference type="PANTHER" id="PTHR46586:SF3">
    <property type="entry name" value="ANKYRIN REPEAT-CONTAINING PROTEIN"/>
    <property type="match status" value="1"/>
</dbReference>
<comment type="caution">
    <text evidence="3">The sequence shown here is derived from an EMBL/GenBank/DDBJ whole genome shotgun (WGS) entry which is preliminary data.</text>
</comment>
<evidence type="ECO:0000256" key="2">
    <source>
        <dbReference type="SAM" id="SignalP"/>
    </source>
</evidence>
<feature type="non-terminal residue" evidence="3">
    <location>
        <position position="865"/>
    </location>
</feature>
<accession>A0A2H9TIX3</accession>
<keyword evidence="2" id="KW-0732">Signal</keyword>
<organism evidence="3 4">
    <name type="scientific">Paramicrosporidium saccamoebae</name>
    <dbReference type="NCBI Taxonomy" id="1246581"/>
    <lineage>
        <taxon>Eukaryota</taxon>
        <taxon>Fungi</taxon>
        <taxon>Fungi incertae sedis</taxon>
        <taxon>Cryptomycota</taxon>
        <taxon>Cryptomycota incertae sedis</taxon>
        <taxon>Paramicrosporidium</taxon>
    </lineage>
</organism>
<proteinExistence type="predicted"/>
<protein>
    <submittedName>
        <fullName evidence="3">Uncharacterized protein</fullName>
    </submittedName>
</protein>
<evidence type="ECO:0000313" key="4">
    <source>
        <dbReference type="Proteomes" id="UP000240830"/>
    </source>
</evidence>
<feature type="signal peptide" evidence="2">
    <location>
        <begin position="1"/>
        <end position="19"/>
    </location>
</feature>
<dbReference type="OrthoDB" id="543798at2759"/>
<dbReference type="SUPFAM" id="SSF140860">
    <property type="entry name" value="Pseudo ankyrin repeat-like"/>
    <property type="match status" value="1"/>
</dbReference>
<evidence type="ECO:0000313" key="3">
    <source>
        <dbReference type="EMBL" id="PJF17711.1"/>
    </source>
</evidence>
<evidence type="ECO:0000256" key="1">
    <source>
        <dbReference type="SAM" id="MobiDB-lite"/>
    </source>
</evidence>
<feature type="chain" id="PRO_5014176233" evidence="2">
    <location>
        <begin position="20"/>
        <end position="865"/>
    </location>
</feature>